<keyword evidence="6" id="KW-1185">Reference proteome</keyword>
<dbReference type="EMBL" id="JAMDMM010000039">
    <property type="protein sequence ID" value="MCY9609520.1"/>
    <property type="molecule type" value="Genomic_DNA"/>
</dbReference>
<name>A0AAP9DT40_PANTH</name>
<dbReference type="Proteomes" id="UP000315377">
    <property type="component" value="Chromosome"/>
</dbReference>
<gene>
    <name evidence="4" type="ORF">FLT43_10175</name>
    <name evidence="3" type="ORF">M5W83_20435</name>
</gene>
<dbReference type="EMBL" id="CP041405">
    <property type="protein sequence ID" value="QDM43828.1"/>
    <property type="molecule type" value="Genomic_DNA"/>
</dbReference>
<dbReference type="Proteomes" id="UP001209276">
    <property type="component" value="Unassembled WGS sequence"/>
</dbReference>
<feature type="compositionally biased region" description="Basic and acidic residues" evidence="2">
    <location>
        <begin position="413"/>
        <end position="423"/>
    </location>
</feature>
<evidence type="ECO:0000256" key="1">
    <source>
        <dbReference type="SAM" id="Coils"/>
    </source>
</evidence>
<accession>A0AAP9DT40</accession>
<dbReference type="AlphaFoldDB" id="A0AAP9DT40"/>
<sequence>MELRYWVANGSHMSVIRQDGDGLVIQVLEHSRSVRTAELRLTEAAGMYDVCQDDQDYVHLVYLNRHQQLVHARIHPDQEEPQTSKLPGEYAGLAGLKLACCANRLHLLLQYASHVEHTALTGIHWHEPAVMAEADRVIAMQWLTSERSLSACGLLMRQGRHLLCRWNYDSSSGTWSAAGEGMNLPPTDAGIPSRLVRLPAGAVPAPERARCLLVRLLAGQLAFAIYESEADGSWQAIAEEAIAIPASPASVIACAADPERLRFSWAAEGMICRIDYELAGNIWGPLYSSASAHPVLWCAVTGASSGGPEPQWITDGPSIREAIRWSGMELDLYRADRDFRSSIHFAKQALAAVERLSGRITPLEEERKELEQCQLMVQSRIADLERRLSILEEELRIRRSIRQANRLRPNNRRISEEGHHGQRGEAPVEASFHSTLYAAHSRPPFQTPQRRNAAAEPSLQPAAGKPPSN</sequence>
<reference evidence="4 5" key="1">
    <citation type="submission" date="2019-07" db="EMBL/GenBank/DDBJ databases">
        <title>Paenibacillus thiaminolyticus NRRL B-4156.</title>
        <authorList>
            <person name="Hehnly C."/>
            <person name="Zhang L."/>
        </authorList>
    </citation>
    <scope>NUCLEOTIDE SEQUENCE [LARGE SCALE GENOMIC DNA]</scope>
    <source>
        <strain evidence="4 5">NRRL B-4156</strain>
    </source>
</reference>
<feature type="region of interest" description="Disordered" evidence="2">
    <location>
        <begin position="409"/>
        <end position="469"/>
    </location>
</feature>
<evidence type="ECO:0000256" key="2">
    <source>
        <dbReference type="SAM" id="MobiDB-lite"/>
    </source>
</evidence>
<protein>
    <submittedName>
        <fullName evidence="4">Transcriptional regulator</fullName>
    </submittedName>
</protein>
<feature type="coiled-coil region" evidence="1">
    <location>
        <begin position="374"/>
        <end position="401"/>
    </location>
</feature>
<reference evidence="3 6" key="2">
    <citation type="submission" date="2022-05" db="EMBL/GenBank/DDBJ databases">
        <title>Genome Sequencing of Bee-Associated Microbes.</title>
        <authorList>
            <person name="Dunlap C."/>
        </authorList>
    </citation>
    <scope>NUCLEOTIDE SEQUENCE [LARGE SCALE GENOMIC DNA]</scope>
    <source>
        <strain evidence="3 6">NRRL B-14613</strain>
    </source>
</reference>
<dbReference type="RefSeq" id="WP_087444997.1">
    <property type="nucleotide sequence ID" value="NZ_CABMNB010000047.1"/>
</dbReference>
<organism evidence="4 5">
    <name type="scientific">Paenibacillus thiaminolyticus</name>
    <name type="common">Bacillus thiaminolyticus</name>
    <dbReference type="NCBI Taxonomy" id="49283"/>
    <lineage>
        <taxon>Bacteria</taxon>
        <taxon>Bacillati</taxon>
        <taxon>Bacillota</taxon>
        <taxon>Bacilli</taxon>
        <taxon>Bacillales</taxon>
        <taxon>Paenibacillaceae</taxon>
        <taxon>Paenibacillus</taxon>
    </lineage>
</organism>
<evidence type="ECO:0000313" key="3">
    <source>
        <dbReference type="EMBL" id="MCY9609520.1"/>
    </source>
</evidence>
<proteinExistence type="predicted"/>
<evidence type="ECO:0000313" key="4">
    <source>
        <dbReference type="EMBL" id="QDM43828.1"/>
    </source>
</evidence>
<keyword evidence="1" id="KW-0175">Coiled coil</keyword>
<evidence type="ECO:0000313" key="6">
    <source>
        <dbReference type="Proteomes" id="UP001209276"/>
    </source>
</evidence>
<evidence type="ECO:0000313" key="5">
    <source>
        <dbReference type="Proteomes" id="UP000315377"/>
    </source>
</evidence>
<dbReference type="GeneID" id="76996332"/>